<dbReference type="Gene3D" id="3.30.60.90">
    <property type="match status" value="1"/>
</dbReference>
<dbReference type="InterPro" id="IPR017930">
    <property type="entry name" value="Myb_dom"/>
</dbReference>
<organism evidence="9 10">
    <name type="scientific">Branchiostoma floridae</name>
    <name type="common">Florida lancelet</name>
    <name type="synonym">Amphioxus</name>
    <dbReference type="NCBI Taxonomy" id="7739"/>
    <lineage>
        <taxon>Eukaryota</taxon>
        <taxon>Metazoa</taxon>
        <taxon>Chordata</taxon>
        <taxon>Cephalochordata</taxon>
        <taxon>Leptocardii</taxon>
        <taxon>Amphioxiformes</taxon>
        <taxon>Branchiostomatidae</taxon>
        <taxon>Branchiostoma</taxon>
    </lineage>
</organism>
<feature type="compositionally biased region" description="Polar residues" evidence="5">
    <location>
        <begin position="223"/>
        <end position="233"/>
    </location>
</feature>
<keyword evidence="3" id="KW-0862">Zinc</keyword>
<reference evidence="10 11" key="2">
    <citation type="submission" date="2025-04" db="UniProtKB">
        <authorList>
            <consortium name="RefSeq"/>
        </authorList>
    </citation>
    <scope>IDENTIFICATION</scope>
    <source>
        <strain evidence="10 11">S238N-H82</strain>
        <tissue evidence="10 11">Testes</tissue>
    </source>
</reference>
<keyword evidence="2 4" id="KW-0863">Zinc-finger</keyword>
<feature type="region of interest" description="Disordered" evidence="5">
    <location>
        <begin position="563"/>
        <end position="585"/>
    </location>
</feature>
<dbReference type="GeneID" id="118420447"/>
<reference evidence="9" key="1">
    <citation type="journal article" date="2020" name="Nat. Ecol. Evol.">
        <title>Deeply conserved synteny resolves early events in vertebrate evolution.</title>
        <authorList>
            <person name="Simakov O."/>
            <person name="Marletaz F."/>
            <person name="Yue J.X."/>
            <person name="O'Connell B."/>
            <person name="Jenkins J."/>
            <person name="Brandt A."/>
            <person name="Calef R."/>
            <person name="Tung C.H."/>
            <person name="Huang T.K."/>
            <person name="Schmutz J."/>
            <person name="Satoh N."/>
            <person name="Yu J.K."/>
            <person name="Putnam N.H."/>
            <person name="Green R.E."/>
            <person name="Rokhsar D.S."/>
        </authorList>
    </citation>
    <scope>NUCLEOTIDE SEQUENCE [LARGE SCALE GENOMIC DNA]</scope>
    <source>
        <strain evidence="9">S238N-H82</strain>
    </source>
</reference>
<dbReference type="GO" id="GO:0070461">
    <property type="term" value="C:SAGA-type complex"/>
    <property type="evidence" value="ECO:0007669"/>
    <property type="project" value="UniProtKB-ARBA"/>
</dbReference>
<dbReference type="OMA" id="WEQEMED"/>
<evidence type="ECO:0000259" key="8">
    <source>
        <dbReference type="PROSITE" id="PS51294"/>
    </source>
</evidence>
<feature type="domain" description="Myb-like" evidence="6">
    <location>
        <begin position="450"/>
        <end position="506"/>
    </location>
</feature>
<evidence type="ECO:0000256" key="1">
    <source>
        <dbReference type="ARBA" id="ARBA00022723"/>
    </source>
</evidence>
<dbReference type="KEGG" id="bfo:118420447"/>
<dbReference type="InterPro" id="IPR037830">
    <property type="entry name" value="ZZZ3"/>
</dbReference>
<feature type="domain" description="HTH myb-type" evidence="8">
    <location>
        <begin position="458"/>
        <end position="510"/>
    </location>
</feature>
<dbReference type="PROSITE" id="PS50090">
    <property type="entry name" value="MYB_LIKE"/>
    <property type="match status" value="1"/>
</dbReference>
<feature type="compositionally biased region" description="Basic and acidic residues" evidence="5">
    <location>
        <begin position="262"/>
        <end position="279"/>
    </location>
</feature>
<dbReference type="InterPro" id="IPR009057">
    <property type="entry name" value="Homeodomain-like_sf"/>
</dbReference>
<dbReference type="Pfam" id="PF00249">
    <property type="entry name" value="Myb_DNA-binding"/>
    <property type="match status" value="1"/>
</dbReference>
<dbReference type="AlphaFoldDB" id="A0A9J7LHP1"/>
<dbReference type="InterPro" id="IPR000433">
    <property type="entry name" value="Znf_ZZ"/>
</dbReference>
<dbReference type="PROSITE" id="PS51294">
    <property type="entry name" value="HTH_MYB"/>
    <property type="match status" value="1"/>
</dbReference>
<dbReference type="Proteomes" id="UP000001554">
    <property type="component" value="Chromosome 8"/>
</dbReference>
<feature type="region of interest" description="Disordered" evidence="5">
    <location>
        <begin position="1"/>
        <end position="186"/>
    </location>
</feature>
<dbReference type="PROSITE" id="PS50135">
    <property type="entry name" value="ZF_ZZ_2"/>
    <property type="match status" value="1"/>
</dbReference>
<dbReference type="SMART" id="SM00717">
    <property type="entry name" value="SANT"/>
    <property type="match status" value="1"/>
</dbReference>
<name>A0A9J7LHP1_BRAFL</name>
<dbReference type="PANTHER" id="PTHR22705:SF0">
    <property type="entry name" value="ZZ-TYPE ZINC FINGER-CONTAINING PROTEIN 3"/>
    <property type="match status" value="1"/>
</dbReference>
<dbReference type="OrthoDB" id="20473at2759"/>
<feature type="region of interest" description="Disordered" evidence="5">
    <location>
        <begin position="198"/>
        <end position="284"/>
    </location>
</feature>
<evidence type="ECO:0000313" key="10">
    <source>
        <dbReference type="RefSeq" id="XP_035683139.1"/>
    </source>
</evidence>
<dbReference type="Pfam" id="PF00569">
    <property type="entry name" value="ZZ"/>
    <property type="match status" value="1"/>
</dbReference>
<dbReference type="PANTHER" id="PTHR22705">
    <property type="entry name" value="ZINC FINGER, ZZ DOMAIN CONTAINING 3"/>
    <property type="match status" value="1"/>
</dbReference>
<evidence type="ECO:0000256" key="5">
    <source>
        <dbReference type="SAM" id="MobiDB-lite"/>
    </source>
</evidence>
<evidence type="ECO:0000256" key="4">
    <source>
        <dbReference type="PROSITE-ProRule" id="PRU00228"/>
    </source>
</evidence>
<feature type="compositionally biased region" description="Low complexity" evidence="5">
    <location>
        <begin position="240"/>
        <end position="253"/>
    </location>
</feature>
<dbReference type="InterPro" id="IPR043145">
    <property type="entry name" value="Znf_ZZ_sf"/>
</dbReference>
<feature type="compositionally biased region" description="Polar residues" evidence="5">
    <location>
        <begin position="411"/>
        <end position="431"/>
    </location>
</feature>
<evidence type="ECO:0000256" key="3">
    <source>
        <dbReference type="ARBA" id="ARBA00022833"/>
    </source>
</evidence>
<gene>
    <name evidence="10 11" type="primary">LOC118420447</name>
</gene>
<feature type="compositionally biased region" description="Polar residues" evidence="5">
    <location>
        <begin position="1"/>
        <end position="50"/>
    </location>
</feature>
<dbReference type="CDD" id="cd00167">
    <property type="entry name" value="SANT"/>
    <property type="match status" value="1"/>
</dbReference>
<feature type="domain" description="ZZ-type" evidence="7">
    <location>
        <begin position="631"/>
        <end position="690"/>
    </location>
</feature>
<dbReference type="RefSeq" id="XP_035683139.1">
    <property type="nucleotide sequence ID" value="XM_035827246.1"/>
</dbReference>
<feature type="compositionally biased region" description="Polar residues" evidence="5">
    <location>
        <begin position="64"/>
        <end position="85"/>
    </location>
</feature>
<evidence type="ECO:0000259" key="6">
    <source>
        <dbReference type="PROSITE" id="PS50090"/>
    </source>
</evidence>
<proteinExistence type="predicted"/>
<dbReference type="InterPro" id="IPR001005">
    <property type="entry name" value="SANT/Myb"/>
</dbReference>
<evidence type="ECO:0000313" key="9">
    <source>
        <dbReference type="Proteomes" id="UP000001554"/>
    </source>
</evidence>
<keyword evidence="1" id="KW-0479">Metal-binding</keyword>
<dbReference type="GO" id="GO:0008270">
    <property type="term" value="F:zinc ion binding"/>
    <property type="evidence" value="ECO:0007669"/>
    <property type="project" value="UniProtKB-KW"/>
</dbReference>
<dbReference type="SUPFAM" id="SSF46689">
    <property type="entry name" value="Homeodomain-like"/>
    <property type="match status" value="1"/>
</dbReference>
<feature type="region of interest" description="Disordered" evidence="5">
    <location>
        <begin position="401"/>
        <end position="452"/>
    </location>
</feature>
<dbReference type="RefSeq" id="XP_035683140.1">
    <property type="nucleotide sequence ID" value="XM_035827247.1"/>
</dbReference>
<evidence type="ECO:0000256" key="2">
    <source>
        <dbReference type="ARBA" id="ARBA00022771"/>
    </source>
</evidence>
<evidence type="ECO:0000313" key="11">
    <source>
        <dbReference type="RefSeq" id="XP_035683140.1"/>
    </source>
</evidence>
<evidence type="ECO:0000259" key="7">
    <source>
        <dbReference type="PROSITE" id="PS50135"/>
    </source>
</evidence>
<feature type="compositionally biased region" description="Polar residues" evidence="5">
    <location>
        <begin position="161"/>
        <end position="185"/>
    </location>
</feature>
<dbReference type="Gene3D" id="1.10.10.60">
    <property type="entry name" value="Homeodomain-like"/>
    <property type="match status" value="1"/>
</dbReference>
<keyword evidence="9" id="KW-1185">Reference proteome</keyword>
<accession>A0A9J7LHP1</accession>
<dbReference type="SUPFAM" id="SSF57850">
    <property type="entry name" value="RING/U-box"/>
    <property type="match status" value="1"/>
</dbReference>
<sequence length="720" mass="80506">MRPKSTHSPNKAGTRGSKNSPAKGNNSQGRILRSRTVSGEVSPSSSNNGSPRLRRTSTASSASVDDQGSTRQSGVRQTAANSKNASPKPRTSPRTRNESGKAGQSPKCARTREEVSPVQASSPNPKRVRRNLNESFDSDSKAESTSQEAKNDIGGKVENGMNGSSGAVQPSDSSEPSAGTCSSCGKTPVCGNHIACSTKSTEDESTQPSLLSGSEHTKHSCKCRTQTSTGTSQCKHKDTSSGSSELNSSLRNSHQGEVVNQDQEKPHASGGETESKQEEQVDDSFPTVDYRKLENEDYSQPFYFESDHVALKDNKEYHLMLKTLVMLEAQRSQAVQDIDRLAVKEEEALKDPIDFVEKLQCNAVSLPRSQSILDLPSIQWENYAGWVGKVDPSLFMPAKRHLTRTKRQPEATITSSDSASNCGEGSSQQGPSRGEEGPQVVRGRLRGPSKPATFNQLWTTEEQRKLEYLLEVFPPEEIEARRWQKIAEALGNRTSKQVASRVQKYFIKLAKAGLPIPGRMPANNHTFSKKLPFMQKYRRHDMFRQGLCQPSTFMTSHLPPVYMSDNDDDSTSQSTSQFDWEQDMEDVSDDETVPVELRQTEDYRELMRLKRLKMLKERRKKQEESMGITQHVGYRCDRCECDPIMGVRWHCLDCPTDTGVDFCQDCVDCDHETEVHKSYHRLEPISHMSEHTYMDMDYTRFSVKTGDYNYLDPNYFPSTS</sequence>
<protein>
    <submittedName>
        <fullName evidence="10 11">ZZ-type zinc finger-containing protein 3-like isoform X1</fullName>
    </submittedName>
</protein>